<keyword evidence="2" id="KW-1185">Reference proteome</keyword>
<protein>
    <submittedName>
        <fullName evidence="1">Uncharacterized protein</fullName>
    </submittedName>
</protein>
<sequence>MSSNSNSPQSKPSLVEIQSKVFLESMMSLRDSKMDDNTFCDDDLVFGDEDDHQISTLNILSNSGSASGRMSRLECIQAEVEQEKYQCMNQMEQQNQYNNLSSQEQKKCLQQQKQKSYERLAQSSKLDKVMDQIKFEEKIQAIIEKQYYKQLSQQCSENIYELFEIPERNESQYYGVSPRMYSSLQFAFN</sequence>
<evidence type="ECO:0000313" key="1">
    <source>
        <dbReference type="EMBL" id="EAR97918.2"/>
    </source>
</evidence>
<gene>
    <name evidence="1" type="ORF">TTHERM_00283070</name>
</gene>
<organism evidence="1 2">
    <name type="scientific">Tetrahymena thermophila (strain SB210)</name>
    <dbReference type="NCBI Taxonomy" id="312017"/>
    <lineage>
        <taxon>Eukaryota</taxon>
        <taxon>Sar</taxon>
        <taxon>Alveolata</taxon>
        <taxon>Ciliophora</taxon>
        <taxon>Intramacronucleata</taxon>
        <taxon>Oligohymenophorea</taxon>
        <taxon>Hymenostomatida</taxon>
        <taxon>Tetrahymenina</taxon>
        <taxon>Tetrahymenidae</taxon>
        <taxon>Tetrahymena</taxon>
    </lineage>
</organism>
<name>I7M1W6_TETTS</name>
<accession>I7M1W6</accession>
<dbReference type="AlphaFoldDB" id="I7M1W6"/>
<dbReference type="KEGG" id="tet:TTHERM_00283070"/>
<dbReference type="EMBL" id="GG662656">
    <property type="protein sequence ID" value="EAR97918.2"/>
    <property type="molecule type" value="Genomic_DNA"/>
</dbReference>
<dbReference type="Proteomes" id="UP000009168">
    <property type="component" value="Unassembled WGS sequence"/>
</dbReference>
<evidence type="ECO:0000313" key="2">
    <source>
        <dbReference type="Proteomes" id="UP000009168"/>
    </source>
</evidence>
<dbReference type="InParanoid" id="I7M1W6"/>
<dbReference type="GeneID" id="7841525"/>
<reference evidence="2" key="1">
    <citation type="journal article" date="2006" name="PLoS Biol.">
        <title>Macronuclear genome sequence of the ciliate Tetrahymena thermophila, a model eukaryote.</title>
        <authorList>
            <person name="Eisen J.A."/>
            <person name="Coyne R.S."/>
            <person name="Wu M."/>
            <person name="Wu D."/>
            <person name="Thiagarajan M."/>
            <person name="Wortman J.R."/>
            <person name="Badger J.H."/>
            <person name="Ren Q."/>
            <person name="Amedeo P."/>
            <person name="Jones K.M."/>
            <person name="Tallon L.J."/>
            <person name="Delcher A.L."/>
            <person name="Salzberg S.L."/>
            <person name="Silva J.C."/>
            <person name="Haas B.J."/>
            <person name="Majoros W.H."/>
            <person name="Farzad M."/>
            <person name="Carlton J.M."/>
            <person name="Smith R.K. Jr."/>
            <person name="Garg J."/>
            <person name="Pearlman R.E."/>
            <person name="Karrer K.M."/>
            <person name="Sun L."/>
            <person name="Manning G."/>
            <person name="Elde N.C."/>
            <person name="Turkewitz A.P."/>
            <person name="Asai D.J."/>
            <person name="Wilkes D.E."/>
            <person name="Wang Y."/>
            <person name="Cai H."/>
            <person name="Collins K."/>
            <person name="Stewart B.A."/>
            <person name="Lee S.R."/>
            <person name="Wilamowska K."/>
            <person name="Weinberg Z."/>
            <person name="Ruzzo W.L."/>
            <person name="Wloga D."/>
            <person name="Gaertig J."/>
            <person name="Frankel J."/>
            <person name="Tsao C.-C."/>
            <person name="Gorovsky M.A."/>
            <person name="Keeling P.J."/>
            <person name="Waller R.F."/>
            <person name="Patron N.J."/>
            <person name="Cherry J.M."/>
            <person name="Stover N.A."/>
            <person name="Krieger C.J."/>
            <person name="del Toro C."/>
            <person name="Ryder H.F."/>
            <person name="Williamson S.C."/>
            <person name="Barbeau R.A."/>
            <person name="Hamilton E.P."/>
            <person name="Orias E."/>
        </authorList>
    </citation>
    <scope>NUCLEOTIDE SEQUENCE [LARGE SCALE GENOMIC DNA]</scope>
    <source>
        <strain evidence="2">SB210</strain>
    </source>
</reference>
<proteinExistence type="predicted"/>
<dbReference type="RefSeq" id="XP_001018163.2">
    <property type="nucleotide sequence ID" value="XM_001018163.2"/>
</dbReference>